<dbReference type="SUPFAM" id="SSF56784">
    <property type="entry name" value="HAD-like"/>
    <property type="match status" value="1"/>
</dbReference>
<dbReference type="InterPro" id="IPR036412">
    <property type="entry name" value="HAD-like_sf"/>
</dbReference>
<evidence type="ECO:0000313" key="2">
    <source>
        <dbReference type="Proteomes" id="UP000732193"/>
    </source>
</evidence>
<comment type="caution">
    <text evidence="1">The sequence shown here is derived from an EMBL/GenBank/DDBJ whole genome shotgun (WGS) entry which is preliminary data.</text>
</comment>
<dbReference type="InterPro" id="IPR023214">
    <property type="entry name" value="HAD_sf"/>
</dbReference>
<proteinExistence type="predicted"/>
<organism evidence="1 2">
    <name type="scientific">Sulfitobacter geojensis</name>
    <dbReference type="NCBI Taxonomy" id="1342299"/>
    <lineage>
        <taxon>Bacteria</taxon>
        <taxon>Pseudomonadati</taxon>
        <taxon>Pseudomonadota</taxon>
        <taxon>Alphaproteobacteria</taxon>
        <taxon>Rhodobacterales</taxon>
        <taxon>Roseobacteraceae</taxon>
        <taxon>Sulfitobacter</taxon>
    </lineage>
</organism>
<evidence type="ECO:0000313" key="1">
    <source>
        <dbReference type="EMBL" id="MBM1712172.1"/>
    </source>
</evidence>
<dbReference type="RefSeq" id="WP_203240982.1">
    <property type="nucleotide sequence ID" value="NZ_JAFBRH010000001.1"/>
</dbReference>
<reference evidence="1 2" key="1">
    <citation type="submission" date="2021-01" db="EMBL/GenBank/DDBJ databases">
        <title>Diatom-associated Roseobacters Show Island Model of Population Structure.</title>
        <authorList>
            <person name="Qu L."/>
            <person name="Feng X."/>
            <person name="Chen Y."/>
            <person name="Li L."/>
            <person name="Wang X."/>
            <person name="Hu Z."/>
            <person name="Wang H."/>
            <person name="Luo H."/>
        </authorList>
    </citation>
    <scope>NUCLEOTIDE SEQUENCE [LARGE SCALE GENOMIC DNA]</scope>
    <source>
        <strain evidence="1 2">TR60-84</strain>
    </source>
</reference>
<dbReference type="EMBL" id="JAFBRM010000001">
    <property type="protein sequence ID" value="MBM1712172.1"/>
    <property type="molecule type" value="Genomic_DNA"/>
</dbReference>
<dbReference type="CDD" id="cd02604">
    <property type="entry name" value="HAD_5NT"/>
    <property type="match status" value="1"/>
</dbReference>
<accession>A0AAE2VUW0</accession>
<dbReference type="NCBIfam" id="TIGR01993">
    <property type="entry name" value="Pyr-5-nucltdase"/>
    <property type="match status" value="1"/>
</dbReference>
<gene>
    <name evidence="1" type="ORF">JQV55_01190</name>
</gene>
<name>A0AAE2VUW0_9RHOB</name>
<dbReference type="InterPro" id="IPR006439">
    <property type="entry name" value="HAD-SF_hydro_IA"/>
</dbReference>
<dbReference type="Proteomes" id="UP000732193">
    <property type="component" value="Unassembled WGS sequence"/>
</dbReference>
<dbReference type="SFLD" id="SFLDG01129">
    <property type="entry name" value="C1.5:_HAD__Beta-PGM__Phosphata"/>
    <property type="match status" value="1"/>
</dbReference>
<dbReference type="PANTHER" id="PTHR12725">
    <property type="entry name" value="HALOACID DEHALOGENASE-LIKE HYDROLASE"/>
    <property type="match status" value="1"/>
</dbReference>
<sequence length="220" mass="24657">MPRTAFTHVDTWVFDLDHTLYPPSARLFDHIEVRMTAWVMDVLKVDKAEADRLRVHYWRTHGTTLAGLMREHDVDPEPYLVDVHDIPMDSLIPDPLLAARIRALPGRRIVYTNGSAPYAERVLDARGLSGLFDAIYGVEHAGFLPKPERAAFDRVFATDGVIPARAAMFEDDPRNLAAPFAMGMRTVHVAPDPLAADHAEAGHVEYHTDDLSHFLSRLTG</sequence>
<dbReference type="AlphaFoldDB" id="A0AAE2VUW0"/>
<dbReference type="Gene3D" id="1.10.150.450">
    <property type="match status" value="1"/>
</dbReference>
<dbReference type="SFLD" id="SFLDS00003">
    <property type="entry name" value="Haloacid_Dehalogenase"/>
    <property type="match status" value="1"/>
</dbReference>
<dbReference type="Pfam" id="PF00702">
    <property type="entry name" value="Hydrolase"/>
    <property type="match status" value="1"/>
</dbReference>
<dbReference type="Gene3D" id="3.40.50.1000">
    <property type="entry name" value="HAD superfamily/HAD-like"/>
    <property type="match status" value="1"/>
</dbReference>
<keyword evidence="2" id="KW-1185">Reference proteome</keyword>
<dbReference type="InterPro" id="IPR010237">
    <property type="entry name" value="Pyr-5-nucltdase"/>
</dbReference>
<dbReference type="SFLD" id="SFLDG01132">
    <property type="entry name" value="C1.5.3:_5'-Nucleotidase_Like"/>
    <property type="match status" value="1"/>
</dbReference>
<dbReference type="NCBIfam" id="TIGR01509">
    <property type="entry name" value="HAD-SF-IA-v3"/>
    <property type="match status" value="1"/>
</dbReference>
<dbReference type="PANTHER" id="PTHR12725:SF117">
    <property type="entry name" value="HALOACID DEHALOGENASE-LIKE HYDROLASE"/>
    <property type="match status" value="1"/>
</dbReference>
<protein>
    <submittedName>
        <fullName evidence="1">Pyrimidine 5'-nucleotidase</fullName>
    </submittedName>
</protein>